<dbReference type="InterPro" id="IPR000467">
    <property type="entry name" value="G_patch_dom"/>
</dbReference>
<sequence length="737" mass="81884">MAETLKRKHEGAHGPHKAPKMGAGAGGGGGGGGGKLSFAQKMMARMGYKEGGGLGKEGEGIVNPIEVKLRPQGAGVGAVKERTEQYKEEQRRAAERRGEAVEEDSSEEERRKRKERRRRGAGGGGGEGGTGVGGARKQKVKYKTVADVEAAAPGLDVPPQMLQSLVDATGSTTKTLTDFAGLMRPASTAEDTEAEKIRKRERLELEAFLEAWHGIQEQKVYVEQHEGQHAVELEQSEEELAKLRDVVEAVEALRIDGSSSIDGGAWTSLIERLQRLQTDHRHDIERQEMAGWDPLEEPTLLVEDLKRIHTILGIANQDEVANVTGAEALDEAYGRSRRQKSATAYENLIYSIWLPKLRTAITNWDVLDHEPLTNLVQAWRPLLPAFVLSHLIDQMIVPKLLAGLQAWDPRRRRHHHTSKTDPNQTLKSAYPHTYIFPWLPSLPPYHLDASSTSGESLMLEVKRRLRQVFDGWDVSSDKALTGLTEWRDLLGEKEFDHLLVRHLLPRLSLHLAQKFEIDPSDQDLTPLEHALKYLDLFTPPVFARLLVAEFFPKWLATLHLWLMSPEANFEEVGAWFVWWKEQIPDSISKQADVMKEWEKGSIMINAALDLLEQGEDVSKLPAPAAGPAKPITLTSQTKASLGTAKQPARSLTMPDAVDFKSLLEDWCADENLMMLPLREAHSSTGLPLFRITASVSGKGGVVVYLKGDVVWAQRKGQREVWEPVGLGDKLVERAEGG</sequence>
<evidence type="ECO:0000259" key="3">
    <source>
        <dbReference type="PROSITE" id="PS50174"/>
    </source>
</evidence>
<feature type="compositionally biased region" description="Gly residues" evidence="2">
    <location>
        <begin position="121"/>
        <end position="134"/>
    </location>
</feature>
<comment type="caution">
    <text evidence="4">The sequence shown here is derived from an EMBL/GenBank/DDBJ whole genome shotgun (WGS) entry which is preliminary data.</text>
</comment>
<feature type="region of interest" description="Disordered" evidence="2">
    <location>
        <begin position="1"/>
        <end position="37"/>
    </location>
</feature>
<keyword evidence="5" id="KW-1185">Reference proteome</keyword>
<feature type="region of interest" description="Disordered" evidence="2">
    <location>
        <begin position="66"/>
        <end position="138"/>
    </location>
</feature>
<feature type="compositionally biased region" description="Basic residues" evidence="2">
    <location>
        <begin position="1"/>
        <end position="19"/>
    </location>
</feature>
<protein>
    <recommendedName>
        <fullName evidence="3">G-patch domain-containing protein</fullName>
    </recommendedName>
</protein>
<dbReference type="GO" id="GO:0000390">
    <property type="term" value="P:spliceosomal complex disassembly"/>
    <property type="evidence" value="ECO:0007669"/>
    <property type="project" value="InterPro"/>
</dbReference>
<feature type="compositionally biased region" description="Gly residues" evidence="2">
    <location>
        <begin position="23"/>
        <end position="35"/>
    </location>
</feature>
<feature type="domain" description="G-patch" evidence="3">
    <location>
        <begin position="35"/>
        <end position="81"/>
    </location>
</feature>
<dbReference type="GO" id="GO:0003676">
    <property type="term" value="F:nucleic acid binding"/>
    <property type="evidence" value="ECO:0007669"/>
    <property type="project" value="InterPro"/>
</dbReference>
<comment type="similarity">
    <text evidence="1">Belongs to the TFP11/STIP family.</text>
</comment>
<dbReference type="PROSITE" id="PS50174">
    <property type="entry name" value="G_PATCH"/>
    <property type="match status" value="1"/>
</dbReference>
<evidence type="ECO:0000313" key="5">
    <source>
        <dbReference type="Proteomes" id="UP001274830"/>
    </source>
</evidence>
<dbReference type="PANTHER" id="PTHR23329:SF1">
    <property type="entry name" value="TUFTELIN-INTERACTING PROTEIN 11"/>
    <property type="match status" value="1"/>
</dbReference>
<feature type="compositionally biased region" description="Basic residues" evidence="2">
    <location>
        <begin position="111"/>
        <end position="120"/>
    </location>
</feature>
<evidence type="ECO:0000313" key="4">
    <source>
        <dbReference type="EMBL" id="KAK3669937.1"/>
    </source>
</evidence>
<name>A0AAE0WH11_9PEZI</name>
<dbReference type="Pfam" id="PF01585">
    <property type="entry name" value="G-patch"/>
    <property type="match status" value="1"/>
</dbReference>
<dbReference type="SMART" id="SM00443">
    <property type="entry name" value="G_patch"/>
    <property type="match status" value="1"/>
</dbReference>
<evidence type="ECO:0000256" key="2">
    <source>
        <dbReference type="SAM" id="MobiDB-lite"/>
    </source>
</evidence>
<proteinExistence type="inferred from homology"/>
<dbReference type="PANTHER" id="PTHR23329">
    <property type="entry name" value="TUFTELIN-INTERACTING PROTEIN 11-RELATED"/>
    <property type="match status" value="1"/>
</dbReference>
<dbReference type="Proteomes" id="UP001274830">
    <property type="component" value="Unassembled WGS sequence"/>
</dbReference>
<dbReference type="AlphaFoldDB" id="A0AAE0WH11"/>
<reference evidence="4" key="1">
    <citation type="submission" date="2023-07" db="EMBL/GenBank/DDBJ databases">
        <title>Black Yeasts Isolated from many extreme environments.</title>
        <authorList>
            <person name="Coleine C."/>
            <person name="Stajich J.E."/>
            <person name="Selbmann L."/>
        </authorList>
    </citation>
    <scope>NUCLEOTIDE SEQUENCE</scope>
    <source>
        <strain evidence="4">CCFEE 5485</strain>
    </source>
</reference>
<dbReference type="EMBL" id="JAUTXT010000067">
    <property type="protein sequence ID" value="KAK3669937.1"/>
    <property type="molecule type" value="Genomic_DNA"/>
</dbReference>
<dbReference type="GO" id="GO:0071008">
    <property type="term" value="C:U2-type post-mRNA release spliceosomal complex"/>
    <property type="evidence" value="ECO:0007669"/>
    <property type="project" value="TreeGrafter"/>
</dbReference>
<dbReference type="InterPro" id="IPR045211">
    <property type="entry name" value="TFP11/STIP/Ntr1"/>
</dbReference>
<accession>A0AAE0WH11</accession>
<dbReference type="Pfam" id="PF07842">
    <property type="entry name" value="GCFC"/>
    <property type="match status" value="1"/>
</dbReference>
<evidence type="ECO:0000256" key="1">
    <source>
        <dbReference type="ARBA" id="ARBA00010900"/>
    </source>
</evidence>
<feature type="compositionally biased region" description="Basic and acidic residues" evidence="2">
    <location>
        <begin position="79"/>
        <end position="100"/>
    </location>
</feature>
<organism evidence="4 5">
    <name type="scientific">Recurvomyces mirabilis</name>
    <dbReference type="NCBI Taxonomy" id="574656"/>
    <lineage>
        <taxon>Eukaryota</taxon>
        <taxon>Fungi</taxon>
        <taxon>Dikarya</taxon>
        <taxon>Ascomycota</taxon>
        <taxon>Pezizomycotina</taxon>
        <taxon>Dothideomycetes</taxon>
        <taxon>Dothideomycetidae</taxon>
        <taxon>Mycosphaerellales</taxon>
        <taxon>Teratosphaeriaceae</taxon>
        <taxon>Recurvomyces</taxon>
    </lineage>
</organism>
<dbReference type="InterPro" id="IPR022783">
    <property type="entry name" value="GCFC_dom"/>
</dbReference>
<gene>
    <name evidence="4" type="ORF">LTR78_010188</name>
</gene>